<dbReference type="InterPro" id="IPR013525">
    <property type="entry name" value="ABC2_TM"/>
</dbReference>
<feature type="transmembrane region" description="Helical" evidence="11">
    <location>
        <begin position="149"/>
        <end position="179"/>
    </location>
</feature>
<accession>A0A7T7M8S2</accession>
<dbReference type="GO" id="GO:0140359">
    <property type="term" value="F:ABC-type transporter activity"/>
    <property type="evidence" value="ECO:0007669"/>
    <property type="project" value="InterPro"/>
</dbReference>
<comment type="subcellular location">
    <subcellularLocation>
        <location evidence="1 11">Cell membrane</location>
        <topology evidence="1 11">Multi-pass membrane protein</topology>
    </subcellularLocation>
</comment>
<organism evidence="13 14">
    <name type="scientific">Actinomyces weissii</name>
    <dbReference type="NCBI Taxonomy" id="675090"/>
    <lineage>
        <taxon>Bacteria</taxon>
        <taxon>Bacillati</taxon>
        <taxon>Actinomycetota</taxon>
        <taxon>Actinomycetes</taxon>
        <taxon>Actinomycetales</taxon>
        <taxon>Actinomycetaceae</taxon>
        <taxon>Actinomyces</taxon>
    </lineage>
</organism>
<evidence type="ECO:0000256" key="2">
    <source>
        <dbReference type="ARBA" id="ARBA00007783"/>
    </source>
</evidence>
<dbReference type="InterPro" id="IPR047817">
    <property type="entry name" value="ABC2_TM_bact-type"/>
</dbReference>
<keyword evidence="3 11" id="KW-0813">Transport</keyword>
<keyword evidence="6 11" id="KW-0812">Transmembrane</keyword>
<keyword evidence="10" id="KW-0046">Antibiotic resistance</keyword>
<keyword evidence="14" id="KW-1185">Reference proteome</keyword>
<feature type="domain" description="ABC transmembrane type-2" evidence="12">
    <location>
        <begin position="35"/>
        <end position="279"/>
    </location>
</feature>
<evidence type="ECO:0000256" key="11">
    <source>
        <dbReference type="RuleBase" id="RU361157"/>
    </source>
</evidence>
<dbReference type="RefSeq" id="WP_200275229.1">
    <property type="nucleotide sequence ID" value="NZ_CP066802.1"/>
</dbReference>
<proteinExistence type="inferred from homology"/>
<dbReference type="EMBL" id="CP066802">
    <property type="protein sequence ID" value="QQM67001.1"/>
    <property type="molecule type" value="Genomic_DNA"/>
</dbReference>
<dbReference type="KEGG" id="awe:JG540_08100"/>
<reference evidence="13 14" key="1">
    <citation type="submission" date="2020-12" db="EMBL/GenBank/DDBJ databases">
        <authorList>
            <person name="Zhou J."/>
        </authorList>
    </citation>
    <scope>NUCLEOTIDE SEQUENCE [LARGE SCALE GENOMIC DNA]</scope>
    <source>
        <strain evidence="13 14">CCUG 61299</strain>
    </source>
</reference>
<dbReference type="PRINTS" id="PR00164">
    <property type="entry name" value="ABC2TRNSPORT"/>
</dbReference>
<feature type="transmembrane region" description="Helical" evidence="11">
    <location>
        <begin position="188"/>
        <end position="206"/>
    </location>
</feature>
<feature type="transmembrane region" description="Helical" evidence="11">
    <location>
        <begin position="41"/>
        <end position="62"/>
    </location>
</feature>
<evidence type="ECO:0000256" key="6">
    <source>
        <dbReference type="ARBA" id="ARBA00022692"/>
    </source>
</evidence>
<feature type="transmembrane region" description="Helical" evidence="11">
    <location>
        <begin position="257"/>
        <end position="276"/>
    </location>
</feature>
<keyword evidence="4 11" id="KW-1003">Cell membrane</keyword>
<name>A0A7T7M8S2_9ACTO</name>
<evidence type="ECO:0000256" key="9">
    <source>
        <dbReference type="ARBA" id="ARBA00023136"/>
    </source>
</evidence>
<dbReference type="GO" id="GO:0046677">
    <property type="term" value="P:response to antibiotic"/>
    <property type="evidence" value="ECO:0007669"/>
    <property type="project" value="UniProtKB-KW"/>
</dbReference>
<evidence type="ECO:0000256" key="10">
    <source>
        <dbReference type="ARBA" id="ARBA00023251"/>
    </source>
</evidence>
<dbReference type="PANTHER" id="PTHR30413:SF10">
    <property type="entry name" value="CAPSULE POLYSACCHARIDE EXPORT INNER-MEMBRANE PROTEIN CTRC"/>
    <property type="match status" value="1"/>
</dbReference>
<dbReference type="Pfam" id="PF01061">
    <property type="entry name" value="ABC2_membrane"/>
    <property type="match status" value="1"/>
</dbReference>
<dbReference type="InterPro" id="IPR000412">
    <property type="entry name" value="ABC_2_transport"/>
</dbReference>
<evidence type="ECO:0000313" key="14">
    <source>
        <dbReference type="Proteomes" id="UP000595895"/>
    </source>
</evidence>
<comment type="similarity">
    <text evidence="2 11">Belongs to the ABC-2 integral membrane protein family.</text>
</comment>
<evidence type="ECO:0000259" key="12">
    <source>
        <dbReference type="PROSITE" id="PS51012"/>
    </source>
</evidence>
<keyword evidence="7" id="KW-0972">Capsule biogenesis/degradation</keyword>
<protein>
    <recommendedName>
        <fullName evidence="11">Transport permease protein</fullName>
    </recommendedName>
</protein>
<dbReference type="PANTHER" id="PTHR30413">
    <property type="entry name" value="INNER MEMBRANE TRANSPORT PERMEASE"/>
    <property type="match status" value="1"/>
</dbReference>
<dbReference type="Proteomes" id="UP000595895">
    <property type="component" value="Chromosome"/>
</dbReference>
<keyword evidence="5" id="KW-0762">Sugar transport</keyword>
<gene>
    <name evidence="13" type="ORF">JG540_08100</name>
</gene>
<dbReference type="GO" id="GO:0015920">
    <property type="term" value="P:lipopolysaccharide transport"/>
    <property type="evidence" value="ECO:0007669"/>
    <property type="project" value="TreeGrafter"/>
</dbReference>
<sequence length="287" mass="31165">MASDKAAAEDRKRVLDLTLRLTQRSVSSEFKGTTLGRVWSFINPLATVAVFALIFGVVFRGGVQPGRNSGINSFALWIGIGVLCWSFLSGAIMSGMNALVGNAGLLTKVYFPRQVLVYSAVLALLVDFAFELLVLVVICGLVGGPQVLLMVPVLLVVTALAALFSTGMALILSIATVYFRDISHLWQIFNQVWMYASGVVFSLAMLDSVQNDLAEKGWTINGQPIPITTIFRLNPAETFLEAFRSCLYDFAVPSAGVWAACICWSLGVFAAGTVFFHRHSARIVEEL</sequence>
<evidence type="ECO:0000256" key="5">
    <source>
        <dbReference type="ARBA" id="ARBA00022597"/>
    </source>
</evidence>
<dbReference type="AlphaFoldDB" id="A0A7T7M8S2"/>
<evidence type="ECO:0000256" key="4">
    <source>
        <dbReference type="ARBA" id="ARBA00022475"/>
    </source>
</evidence>
<feature type="transmembrane region" description="Helical" evidence="11">
    <location>
        <begin position="74"/>
        <end position="94"/>
    </location>
</feature>
<dbReference type="PROSITE" id="PS51012">
    <property type="entry name" value="ABC_TM2"/>
    <property type="match status" value="1"/>
</dbReference>
<dbReference type="GO" id="GO:0043190">
    <property type="term" value="C:ATP-binding cassette (ABC) transporter complex"/>
    <property type="evidence" value="ECO:0007669"/>
    <property type="project" value="InterPro"/>
</dbReference>
<feature type="transmembrane region" description="Helical" evidence="11">
    <location>
        <begin position="115"/>
        <end position="143"/>
    </location>
</feature>
<keyword evidence="8 11" id="KW-1133">Transmembrane helix</keyword>
<evidence type="ECO:0000256" key="7">
    <source>
        <dbReference type="ARBA" id="ARBA00022903"/>
    </source>
</evidence>
<evidence type="ECO:0000256" key="8">
    <source>
        <dbReference type="ARBA" id="ARBA00022989"/>
    </source>
</evidence>
<evidence type="ECO:0000256" key="3">
    <source>
        <dbReference type="ARBA" id="ARBA00022448"/>
    </source>
</evidence>
<evidence type="ECO:0000256" key="1">
    <source>
        <dbReference type="ARBA" id="ARBA00004651"/>
    </source>
</evidence>
<keyword evidence="9 11" id="KW-0472">Membrane</keyword>
<evidence type="ECO:0000313" key="13">
    <source>
        <dbReference type="EMBL" id="QQM67001.1"/>
    </source>
</evidence>